<proteinExistence type="predicted"/>
<evidence type="ECO:0008006" key="3">
    <source>
        <dbReference type="Google" id="ProtNLM"/>
    </source>
</evidence>
<protein>
    <recommendedName>
        <fullName evidence="3">Restriction endonuclease</fullName>
    </recommendedName>
</protein>
<keyword evidence="2" id="KW-1185">Reference proteome</keyword>
<organism evidence="1 2">
    <name type="scientific">Pedobacter rhizosphaerae</name>
    <dbReference type="NCBI Taxonomy" id="390241"/>
    <lineage>
        <taxon>Bacteria</taxon>
        <taxon>Pseudomonadati</taxon>
        <taxon>Bacteroidota</taxon>
        <taxon>Sphingobacteriia</taxon>
        <taxon>Sphingobacteriales</taxon>
        <taxon>Sphingobacteriaceae</taxon>
        <taxon>Pedobacter</taxon>
    </lineage>
</organism>
<evidence type="ECO:0000313" key="1">
    <source>
        <dbReference type="EMBL" id="SER30262.1"/>
    </source>
</evidence>
<dbReference type="RefSeq" id="WP_090882974.1">
    <property type="nucleotide sequence ID" value="NZ_FOGG01000007.1"/>
</dbReference>
<evidence type="ECO:0000313" key="2">
    <source>
        <dbReference type="Proteomes" id="UP000199572"/>
    </source>
</evidence>
<gene>
    <name evidence="1" type="ORF">SAMN04488023_10712</name>
</gene>
<name>A0A1H9N2V4_9SPHI</name>
<reference evidence="1 2" key="1">
    <citation type="submission" date="2016-10" db="EMBL/GenBank/DDBJ databases">
        <authorList>
            <person name="de Groot N.N."/>
        </authorList>
    </citation>
    <scope>NUCLEOTIDE SEQUENCE [LARGE SCALE GENOMIC DNA]</scope>
    <source>
        <strain evidence="1 2">DSM 18610</strain>
    </source>
</reference>
<sequence length="1375" mass="159453">MKDSALNWDNLGWDKFESLVMHLAAEQFSGLSFSRYLKQGNSQHGVDITSFNGLTGKHICIQCKDTSLDLKALETVSKKFISGDFHSKSDNFILATTADLQNKKSQDYIRTQEEYFHKHGISYACWDINKLNDLLKHHFRIVHHYFSLSQAKDHCFPAAPLDIKITPVKNFIPRQIMRLEDNIQELDIWSTEENKKIYNLTEVITAHPMETKSICLLADPYEGKSMLLFQTIYELQKHPQQYFPLLLSLKTLPIIPIKELLSSLFRTWDTTPAIDTIIFIDGLDEVSSDSFVDTLNHINLFRAEYPSISIVITCRLLFFHHYKVSSSLSDFDYFILRDLSFYYHQTYIEKHLRERKEKFLVAMRDHGIMDLLGKPFYLSNLVQWYKKDPKSIPRGKIEIINKFIEETLSPSESRRLSGGKILDHNRAKYRKTIQRLALALQLSGLNAAPKDFLQQLFDPTEIELLQNSPVISHSGKYWGFYSAIFQEQLAAMELKGHPFEKIYRLVTIGSKIQKIKTKWIQTIASYLSMKGEGSTESKELINLIEKDNPEIFTICDSSKFSAAFRLWAITSIIERCMTKKIRPLLVRESVIANFIDGEKTIVSYLINILYSAAADDLKITCCRILREFPVDSCLHKNLETVSQEQLLGTSSPYYAQLLFELLAKNNLSGSTFINLFISRSSLIKEQECRDGIYKLLIALGLVDHYYDFGIEGFTILIDYNKNVSHHASERNLERFFLQTCSSVNLNKLYSLLCTRSWLSFYRNKASASGHFIKGLAKLSAELYKHDKSILLAVMDFFIAGEKRYFNREIRFLGTFFELTKTTGLALELYLLKSDGKHYHYDFSTLIAECDSERILRLIHDGDISRNDLDACIAALFRGGREKEAEHLRSMSRHVLKPNRENSNSNYQIYLEAELTRKQNDYKFLQSKDSFRAALECFFAHFKSKTITVENLYKEPERRVKRTHLESNHLLSFIGSRKDTIGKVKLTSCLELLDEPGYFEHWRANKILHSHQSDSPEDRQLIKILESFYFSMLEKADFATAYRLSDASSYQSNEELLVDIWKELGFDTPDEIILEFTWMMDEGIKGISNAKLNKRKSLAGRILTHFQGKEELLEEKILKNFHKGIHLESTIASHLEICERLAVSDAPDIIISLIAKKLIGVQITYHALQIFKKLNGDLELLLPYFHNLSIFENYNFERLVSYLIVDFADQVYPRLKMALSSDLVGEEDKMTAAKYLAHSGQHEGFSYIIRYMENTTTVPYDIQSDYQIWKVDTAWGLTELSKIFHLYLDERFHSSKFYRSPDRFIIEILKGLAKKSEQDLLLVISFMENQSQINQEKYPKSANDLIWYTQTILEDFRAEENGQQLALEQIKEFIDN</sequence>
<dbReference type="InterPro" id="IPR027417">
    <property type="entry name" value="P-loop_NTPase"/>
</dbReference>
<dbReference type="EMBL" id="FOGG01000007">
    <property type="protein sequence ID" value="SER30262.1"/>
    <property type="molecule type" value="Genomic_DNA"/>
</dbReference>
<dbReference type="Proteomes" id="UP000199572">
    <property type="component" value="Unassembled WGS sequence"/>
</dbReference>
<dbReference type="OrthoDB" id="8450256at2"/>
<dbReference type="Gene3D" id="3.40.50.300">
    <property type="entry name" value="P-loop containing nucleotide triphosphate hydrolases"/>
    <property type="match status" value="1"/>
</dbReference>
<accession>A0A1H9N2V4</accession>